<proteinExistence type="predicted"/>
<keyword evidence="2" id="KW-1185">Reference proteome</keyword>
<dbReference type="Proteomes" id="UP000824881">
    <property type="component" value="Unassembled WGS sequence"/>
</dbReference>
<dbReference type="EMBL" id="WQMT02000011">
    <property type="protein sequence ID" value="KAG9217640.1"/>
    <property type="molecule type" value="Genomic_DNA"/>
</dbReference>
<protein>
    <submittedName>
        <fullName evidence="1">Uncharacterized protein</fullName>
    </submittedName>
</protein>
<reference evidence="1 2" key="1">
    <citation type="journal article" date="2021" name="Appl. Environ. Microbiol.">
        <title>Genetic linkage and physical mapping for an oyster mushroom Pleurotus cornucopiae and QTL analysis for the trait cap color.</title>
        <authorList>
            <person name="Zhang Y."/>
            <person name="Gao W."/>
            <person name="Sonnenberg A."/>
            <person name="Chen Q."/>
            <person name="Zhang J."/>
            <person name="Huang C."/>
        </authorList>
    </citation>
    <scope>NUCLEOTIDE SEQUENCE [LARGE SCALE GENOMIC DNA]</scope>
    <source>
        <strain evidence="1">CCMSSC00406</strain>
    </source>
</reference>
<organism evidence="1 2">
    <name type="scientific">Pleurotus cornucopiae</name>
    <name type="common">Cornucopia mushroom</name>
    <dbReference type="NCBI Taxonomy" id="5321"/>
    <lineage>
        <taxon>Eukaryota</taxon>
        <taxon>Fungi</taxon>
        <taxon>Dikarya</taxon>
        <taxon>Basidiomycota</taxon>
        <taxon>Agaricomycotina</taxon>
        <taxon>Agaricomycetes</taxon>
        <taxon>Agaricomycetidae</taxon>
        <taxon>Agaricales</taxon>
        <taxon>Pleurotineae</taxon>
        <taxon>Pleurotaceae</taxon>
        <taxon>Pleurotus</taxon>
    </lineage>
</organism>
<evidence type="ECO:0000313" key="1">
    <source>
        <dbReference type="EMBL" id="KAG9217640.1"/>
    </source>
</evidence>
<gene>
    <name evidence="1" type="ORF">CCMSSC00406_0003671</name>
</gene>
<name>A0ACB7IHJ4_PLECO</name>
<sequence>MSYTSESDHRPFLKVGRLGTLVAENYHIKMVLSSMNRARTPWLRSPPILLAITKPIPVTNLPMPLHVKEPILTNSASMGGAFGPGHLYTIESDGGAKRQIAIDHFPSWYNNHIRIKKLDVKKEQVDSKCPLPKRGNSTPTDGIPSKKARTESDIRNESQDDNTDESIYYDPPASPTATTKGTLGNDALVINNPLSTLFSTPRPPLASPPAANNHQSSTISASAEPEPALLAAIAESHPIAPPVRQSTLTIPSIATADFISSTNDIDKVQEDTRPGPVVAPSHALDDGPTSPNPSSQQVPTPASRSRKARRATVGKVDNPKNRCKSAWLEKHPDGNEEQFKAYWNTVKGT</sequence>
<evidence type="ECO:0000313" key="2">
    <source>
        <dbReference type="Proteomes" id="UP000824881"/>
    </source>
</evidence>
<accession>A0ACB7IHJ4</accession>
<comment type="caution">
    <text evidence="1">The sequence shown here is derived from an EMBL/GenBank/DDBJ whole genome shotgun (WGS) entry which is preliminary data.</text>
</comment>